<dbReference type="EC" id="1.14.13.-" evidence="3"/>
<proteinExistence type="predicted"/>
<dbReference type="PATRIC" id="fig|37919.13.peg.554"/>
<dbReference type="PRINTS" id="PR00420">
    <property type="entry name" value="RNGMNOXGNASE"/>
</dbReference>
<dbReference type="Pfam" id="PF01494">
    <property type="entry name" value="FAD_binding_3"/>
    <property type="match status" value="1"/>
</dbReference>
<dbReference type="Gene3D" id="3.50.50.60">
    <property type="entry name" value="FAD/NAD(P)-binding domain"/>
    <property type="match status" value="1"/>
</dbReference>
<dbReference type="Proteomes" id="UP000186108">
    <property type="component" value="Chromosome"/>
</dbReference>
<reference evidence="3 4" key="1">
    <citation type="submission" date="2014-07" db="EMBL/GenBank/DDBJ databases">
        <authorList>
            <person name="Zhang J.E."/>
            <person name="Yang H."/>
            <person name="Guo J."/>
            <person name="Deng Z."/>
            <person name="Luo H."/>
            <person name="Luo M."/>
            <person name="Zhao B."/>
        </authorList>
    </citation>
    <scope>NUCLEOTIDE SEQUENCE [LARGE SCALE GENOMIC DNA]</scope>
    <source>
        <strain evidence="3 4">1CP</strain>
    </source>
</reference>
<dbReference type="GO" id="GO:0019622">
    <property type="term" value="P:3-(3-hydroxy)phenylpropionate catabolic process"/>
    <property type="evidence" value="ECO:0007669"/>
    <property type="project" value="TreeGrafter"/>
</dbReference>
<dbReference type="EMBL" id="CP009111">
    <property type="protein sequence ID" value="ANS25294.1"/>
    <property type="molecule type" value="Genomic_DNA"/>
</dbReference>
<dbReference type="PANTHER" id="PTHR43476:SF3">
    <property type="entry name" value="FAD-BINDING MONOOXYGENASE"/>
    <property type="match status" value="1"/>
</dbReference>
<dbReference type="InterPro" id="IPR050631">
    <property type="entry name" value="PheA/TfdB_FAD_monoxygenase"/>
</dbReference>
<dbReference type="Gene3D" id="3.30.9.10">
    <property type="entry name" value="D-Amino Acid Oxidase, subunit A, domain 2"/>
    <property type="match status" value="1"/>
</dbReference>
<feature type="domain" description="FAD-binding" evidence="2">
    <location>
        <begin position="6"/>
        <end position="341"/>
    </location>
</feature>
<accession>A0A1B1JY62</accession>
<sequence length="517" mass="56628">MSTNYDTDVAIIGYGPSGVAAANALGALGVTAIAFERDHDIYARARAVTVNDWTMRHFQSVGLDQQAKAEMDPTVALRWITYDGAELLRTPFPPGELGHATSYAIYQPALEQTLRDGASRYGDKIRVEYGATVVDVTQDVDGVTVTTRDMVTDEESSVRARYALACHGGEARTREHLGVKLLGDTLDVRWVVIDGKVKRWWPNRHILTFWSDRERPVVDIALGRDNHRWEIPLNPGETDADFDSPEKIWPLLESVGVSHEEIDIHGWAFYSHHIRSAEKWRLGERLFLLGDAAHLMPPWAGSGMQSGIRDAFNLAWKLAGVLDGTLPEIILDSYEAERRPNVDFYTGVSIQLGRIIKQELTPEEQAGLAAAQESGELPPLLWPPTYPAGWFTGISADPMGMPEGAVGRMIPQPRAANVQGLIGPLDDLLGSGFVVLGDNVDPVTVLSPAEKTAWDAIGVRYIAVRAADQATEGPDDVVDIDGTLLAWLRRYGARVVVVRPDRFVAAADSTGLSIPAL</sequence>
<dbReference type="InterPro" id="IPR036188">
    <property type="entry name" value="FAD/NAD-bd_sf"/>
</dbReference>
<protein>
    <submittedName>
        <fullName evidence="3">3-(3-hydroxy-phenyl)propionate hydroxylase</fullName>
        <ecNumber evidence="3">1.14.13.-</ecNumber>
    </submittedName>
</protein>
<keyword evidence="1 3" id="KW-0560">Oxidoreductase</keyword>
<evidence type="ECO:0000313" key="4">
    <source>
        <dbReference type="Proteomes" id="UP000186108"/>
    </source>
</evidence>
<dbReference type="AlphaFoldDB" id="A0A1B1JY62"/>
<dbReference type="PANTHER" id="PTHR43476">
    <property type="entry name" value="3-(3-HYDROXY-PHENYL)PROPIONATE/3-HYDROXYCINNAMIC ACID HYDROXYLASE"/>
    <property type="match status" value="1"/>
</dbReference>
<dbReference type="GO" id="GO:0071949">
    <property type="term" value="F:FAD binding"/>
    <property type="evidence" value="ECO:0007669"/>
    <property type="project" value="InterPro"/>
</dbReference>
<dbReference type="RefSeq" id="WP_065488786.1">
    <property type="nucleotide sequence ID" value="NZ_CP009111.1"/>
</dbReference>
<organism evidence="3 4">
    <name type="scientific">Rhodococcus opacus</name>
    <name type="common">Nocardia opaca</name>
    <dbReference type="NCBI Taxonomy" id="37919"/>
    <lineage>
        <taxon>Bacteria</taxon>
        <taxon>Bacillati</taxon>
        <taxon>Actinomycetota</taxon>
        <taxon>Actinomycetes</taxon>
        <taxon>Mycobacteriales</taxon>
        <taxon>Nocardiaceae</taxon>
        <taxon>Rhodococcus</taxon>
    </lineage>
</organism>
<evidence type="ECO:0000256" key="1">
    <source>
        <dbReference type="ARBA" id="ARBA00023002"/>
    </source>
</evidence>
<dbReference type="SUPFAM" id="SSF51905">
    <property type="entry name" value="FAD/NAD(P)-binding domain"/>
    <property type="match status" value="1"/>
</dbReference>
<dbReference type="GO" id="GO:0008688">
    <property type="term" value="F:3-(3-hydroxyphenyl)propionate hydroxylase activity"/>
    <property type="evidence" value="ECO:0007669"/>
    <property type="project" value="TreeGrafter"/>
</dbReference>
<gene>
    <name evidence="3" type="ORF">R1CP_02745</name>
</gene>
<dbReference type="InterPro" id="IPR002938">
    <property type="entry name" value="FAD-bd"/>
</dbReference>
<name>A0A1B1JY62_RHOOP</name>
<evidence type="ECO:0000313" key="3">
    <source>
        <dbReference type="EMBL" id="ANS25294.1"/>
    </source>
</evidence>
<evidence type="ECO:0000259" key="2">
    <source>
        <dbReference type="Pfam" id="PF01494"/>
    </source>
</evidence>